<evidence type="ECO:0000313" key="6">
    <source>
        <dbReference type="EMBL" id="KAG7579601.1"/>
    </source>
</evidence>
<comment type="caution">
    <text evidence="6">The sequence shown here is derived from an EMBL/GenBank/DDBJ whole genome shotgun (WGS) entry which is preliminary data.</text>
</comment>
<reference evidence="6 7" key="1">
    <citation type="submission" date="2020-12" db="EMBL/GenBank/DDBJ databases">
        <title>Concerted genomic and epigenomic changes stabilize Arabidopsis allopolyploids.</title>
        <authorList>
            <person name="Chen Z."/>
        </authorList>
    </citation>
    <scope>NUCLEOTIDE SEQUENCE [LARGE SCALE GENOMIC DNA]</scope>
    <source>
        <strain evidence="6">Allo738</strain>
        <tissue evidence="6">Leaf</tissue>
    </source>
</reference>
<dbReference type="EC" id="5.2.1.8" evidence="2"/>
<comment type="catalytic activity">
    <reaction evidence="1">
        <text>[protein]-peptidylproline (omega=180) = [protein]-peptidylproline (omega=0)</text>
        <dbReference type="Rhea" id="RHEA:16237"/>
        <dbReference type="Rhea" id="RHEA-COMP:10747"/>
        <dbReference type="Rhea" id="RHEA-COMP:10748"/>
        <dbReference type="ChEBI" id="CHEBI:83833"/>
        <dbReference type="ChEBI" id="CHEBI:83834"/>
        <dbReference type="EC" id="5.2.1.8"/>
    </reaction>
</comment>
<keyword evidence="4" id="KW-0413">Isomerase</keyword>
<keyword evidence="3" id="KW-0697">Rotamase</keyword>
<accession>A0A8T2AZ47</accession>
<feature type="domain" description="Nucleoplasmin-like" evidence="5">
    <location>
        <begin position="3"/>
        <end position="97"/>
    </location>
</feature>
<protein>
    <recommendedName>
        <fullName evidence="2">peptidylprolyl isomerase</fullName>
        <ecNumber evidence="2">5.2.1.8</ecNumber>
    </recommendedName>
</protein>
<dbReference type="GO" id="GO:0003755">
    <property type="term" value="F:peptidyl-prolyl cis-trans isomerase activity"/>
    <property type="evidence" value="ECO:0007669"/>
    <property type="project" value="UniProtKB-KW"/>
</dbReference>
<evidence type="ECO:0000259" key="5">
    <source>
        <dbReference type="Pfam" id="PF17800"/>
    </source>
</evidence>
<keyword evidence="7" id="KW-1185">Reference proteome</keyword>
<evidence type="ECO:0000256" key="3">
    <source>
        <dbReference type="ARBA" id="ARBA00023110"/>
    </source>
</evidence>
<dbReference type="Pfam" id="PF17800">
    <property type="entry name" value="NPL"/>
    <property type="match status" value="1"/>
</dbReference>
<gene>
    <name evidence="6" type="ORF">ISN45_Aa03g037330</name>
</gene>
<organism evidence="6 7">
    <name type="scientific">Arabidopsis thaliana x Arabidopsis arenosa</name>
    <dbReference type="NCBI Taxonomy" id="1240361"/>
    <lineage>
        <taxon>Eukaryota</taxon>
        <taxon>Viridiplantae</taxon>
        <taxon>Streptophyta</taxon>
        <taxon>Embryophyta</taxon>
        <taxon>Tracheophyta</taxon>
        <taxon>Spermatophyta</taxon>
        <taxon>Magnoliopsida</taxon>
        <taxon>eudicotyledons</taxon>
        <taxon>Gunneridae</taxon>
        <taxon>Pentapetalae</taxon>
        <taxon>rosids</taxon>
        <taxon>malvids</taxon>
        <taxon>Brassicales</taxon>
        <taxon>Brassicaceae</taxon>
        <taxon>Camelineae</taxon>
        <taxon>Arabidopsis</taxon>
    </lineage>
</organism>
<dbReference type="AlphaFoldDB" id="A0A8T2AZ47"/>
<proteinExistence type="predicted"/>
<dbReference type="InterPro" id="IPR041232">
    <property type="entry name" value="NPL"/>
</dbReference>
<dbReference type="PANTHER" id="PTHR43811:SF48">
    <property type="entry name" value="PEPTIDYL-PROLYL CIS-TRANS ISOMERASE FKBP43"/>
    <property type="match status" value="1"/>
</dbReference>
<dbReference type="PANTHER" id="PTHR43811">
    <property type="entry name" value="FKBP-TYPE PEPTIDYL-PROLYL CIS-TRANS ISOMERASE FKPA"/>
    <property type="match status" value="1"/>
</dbReference>
<evidence type="ECO:0000256" key="2">
    <source>
        <dbReference type="ARBA" id="ARBA00013194"/>
    </source>
</evidence>
<sequence>MAFWGVEVEPGKPFTLKATEATRIRRLHLSHATLGGIGNETARHILVCNVGNRRPLYLCILSPGKVDSCQLNLDFEEADEVIFSVIGPLSIHITGYFLPIPTAFRLNDDVQGFSEMKRSDGLLEFGNENFVRGQPMLMKEMHQKAMMKRINKDLTVFKAQRR</sequence>
<evidence type="ECO:0000256" key="1">
    <source>
        <dbReference type="ARBA" id="ARBA00000971"/>
    </source>
</evidence>
<evidence type="ECO:0000256" key="4">
    <source>
        <dbReference type="ARBA" id="ARBA00023235"/>
    </source>
</evidence>
<dbReference type="EMBL" id="JAEFBK010000008">
    <property type="protein sequence ID" value="KAG7579601.1"/>
    <property type="molecule type" value="Genomic_DNA"/>
</dbReference>
<dbReference type="Proteomes" id="UP000694240">
    <property type="component" value="Chromosome 8"/>
</dbReference>
<name>A0A8T2AZ47_9BRAS</name>
<evidence type="ECO:0000313" key="7">
    <source>
        <dbReference type="Proteomes" id="UP000694240"/>
    </source>
</evidence>